<dbReference type="Pfam" id="PF05678">
    <property type="entry name" value="VQ"/>
    <property type="match status" value="1"/>
</dbReference>
<keyword evidence="5" id="KW-1185">Reference proteome</keyword>
<dbReference type="ExpressionAtlas" id="A0A1D6F4P3">
    <property type="expression patterns" value="baseline and differential"/>
</dbReference>
<dbReference type="PANTHER" id="PTHR33179:SF78">
    <property type="entry name" value="OS07G0686600 PROTEIN"/>
    <property type="match status" value="1"/>
</dbReference>
<dbReference type="InterPro" id="IPR039609">
    <property type="entry name" value="VQ_15/22"/>
</dbReference>
<evidence type="ECO:0000313" key="5">
    <source>
        <dbReference type="Proteomes" id="UP000007305"/>
    </source>
</evidence>
<dbReference type="GO" id="GO:0006970">
    <property type="term" value="P:response to osmotic stress"/>
    <property type="evidence" value="ECO:0000318"/>
    <property type="project" value="GO_Central"/>
</dbReference>
<organism evidence="3">
    <name type="scientific">Zea mays</name>
    <name type="common">Maize</name>
    <dbReference type="NCBI Taxonomy" id="4577"/>
    <lineage>
        <taxon>Eukaryota</taxon>
        <taxon>Viridiplantae</taxon>
        <taxon>Streptophyta</taxon>
        <taxon>Embryophyta</taxon>
        <taxon>Tracheophyta</taxon>
        <taxon>Spermatophyta</taxon>
        <taxon>Magnoliopsida</taxon>
        <taxon>Liliopsida</taxon>
        <taxon>Poales</taxon>
        <taxon>Poaceae</taxon>
        <taxon>PACMAD clade</taxon>
        <taxon>Panicoideae</taxon>
        <taxon>Andropogonodae</taxon>
        <taxon>Andropogoneae</taxon>
        <taxon>Tripsacinae</taxon>
        <taxon>Zea</taxon>
    </lineage>
</organism>
<feature type="region of interest" description="Disordered" evidence="1">
    <location>
        <begin position="45"/>
        <end position="80"/>
    </location>
</feature>
<evidence type="ECO:0000259" key="2">
    <source>
        <dbReference type="Pfam" id="PF05678"/>
    </source>
</evidence>
<sequence length="202" mass="20874">MDAISCLAPLLATSIADAAIARALHFSSSSSSSSSVAATTTTIISPDSSSASSHHNDLPPVPVPVPPHAASFHPVRQNHHQALALAPRGARAGKRRSRAPTTTYISTDTANFRLMVQQITGAQEADGGDVAGVDVTALQVQAAALLGAAAAGSPQLLPGDDEASALRRHQLHPLDLQQQPCFPTLDSWNVMYETNSSGAGML</sequence>
<reference evidence="4" key="3">
    <citation type="submission" date="2021-05" db="UniProtKB">
        <authorList>
            <consortium name="EnsemblPlants"/>
        </authorList>
    </citation>
    <scope>IDENTIFICATION</scope>
    <source>
        <strain evidence="4">cv. B73</strain>
    </source>
</reference>
<proteinExistence type="predicted"/>
<dbReference type="EMBL" id="CM007648">
    <property type="protein sequence ID" value="ONM26291.1"/>
    <property type="molecule type" value="Genomic_DNA"/>
</dbReference>
<feature type="domain" description="VQ" evidence="2">
    <location>
        <begin position="100"/>
        <end position="125"/>
    </location>
</feature>
<dbReference type="GO" id="GO:0005516">
    <property type="term" value="F:calmodulin binding"/>
    <property type="evidence" value="ECO:0000318"/>
    <property type="project" value="GO_Central"/>
</dbReference>
<dbReference type="Gramene" id="Zm00001eb111780_T001">
    <property type="protein sequence ID" value="Zm00001eb111780_P001"/>
    <property type="gene ID" value="Zm00001eb111780"/>
</dbReference>
<dbReference type="Proteomes" id="UP000007305">
    <property type="component" value="Chromosome 2"/>
</dbReference>
<dbReference type="GO" id="GO:0005634">
    <property type="term" value="C:nucleus"/>
    <property type="evidence" value="ECO:0000318"/>
    <property type="project" value="GO_Central"/>
</dbReference>
<evidence type="ECO:0000256" key="1">
    <source>
        <dbReference type="SAM" id="MobiDB-lite"/>
    </source>
</evidence>
<reference evidence="4" key="2">
    <citation type="submission" date="2019-07" db="EMBL/GenBank/DDBJ databases">
        <authorList>
            <person name="Seetharam A."/>
            <person name="Woodhouse M."/>
            <person name="Cannon E."/>
        </authorList>
    </citation>
    <scope>NUCLEOTIDE SEQUENCE [LARGE SCALE GENOMIC DNA]</scope>
    <source>
        <strain evidence="4">cv. B73</strain>
    </source>
</reference>
<protein>
    <recommendedName>
        <fullName evidence="2">VQ domain-containing protein</fullName>
    </recommendedName>
</protein>
<dbReference type="PANTHER" id="PTHR33179">
    <property type="entry name" value="VQ MOTIF-CONTAINING PROTEIN"/>
    <property type="match status" value="1"/>
</dbReference>
<dbReference type="AlphaFoldDB" id="A0A1D6F4P3"/>
<dbReference type="PaxDb" id="4577-GRMZM2G101409_P01"/>
<dbReference type="InterPro" id="IPR008889">
    <property type="entry name" value="VQ"/>
</dbReference>
<accession>A0A1D6F4P3</accession>
<evidence type="ECO:0000313" key="4">
    <source>
        <dbReference type="EnsemblPlants" id="Zm00001eb111780_P001"/>
    </source>
</evidence>
<reference evidence="3 5" key="1">
    <citation type="submission" date="2015-12" db="EMBL/GenBank/DDBJ databases">
        <title>Update maize B73 reference genome by single molecule sequencing technologies.</title>
        <authorList>
            <consortium name="Maize Genome Sequencing Project"/>
            <person name="Ware D."/>
        </authorList>
    </citation>
    <scope>NUCLEOTIDE SEQUENCE [LARGE SCALE GENOMIC DNA]</scope>
    <source>
        <strain evidence="5">cv. B73</strain>
        <tissue evidence="3">Seedling</tissue>
    </source>
</reference>
<gene>
    <name evidence="3" type="ORF">ZEAMMB73_Zm00001d007199</name>
</gene>
<dbReference type="EnsemblPlants" id="Zm00001eb111780_T001">
    <property type="protein sequence ID" value="Zm00001eb111780_P001"/>
    <property type="gene ID" value="Zm00001eb111780"/>
</dbReference>
<evidence type="ECO:0000313" key="3">
    <source>
        <dbReference type="EMBL" id="ONM26291.1"/>
    </source>
</evidence>
<dbReference type="eggNOG" id="ENOG502T29F">
    <property type="taxonomic scope" value="Eukaryota"/>
</dbReference>
<name>A0A1D6F4P3_MAIZE</name>